<keyword evidence="4" id="KW-1185">Reference proteome</keyword>
<dbReference type="AlphaFoldDB" id="A0A1H3EH91"/>
<dbReference type="Proteomes" id="UP000199595">
    <property type="component" value="Unassembled WGS sequence"/>
</dbReference>
<name>A0A1H3EH91_9FLAO</name>
<evidence type="ECO:0000256" key="1">
    <source>
        <dbReference type="SAM" id="Phobius"/>
    </source>
</evidence>
<proteinExistence type="predicted"/>
<feature type="transmembrane region" description="Helical" evidence="1">
    <location>
        <begin position="7"/>
        <end position="25"/>
    </location>
</feature>
<sequence>MKKNVGVTDRIIRTILAIGVGYFAYSTTFESSWLPIVLYVFSAIMVLTTFAASCPLYSIFKMDTCKYN</sequence>
<feature type="transmembrane region" description="Helical" evidence="1">
    <location>
        <begin position="37"/>
        <end position="60"/>
    </location>
</feature>
<dbReference type="EMBL" id="FNNJ01000009">
    <property type="protein sequence ID" value="SDX78071.1"/>
    <property type="molecule type" value="Genomic_DNA"/>
</dbReference>
<organism evidence="3 4">
    <name type="scientific">Lutibacter oricola</name>
    <dbReference type="NCBI Taxonomy" id="762486"/>
    <lineage>
        <taxon>Bacteria</taxon>
        <taxon>Pseudomonadati</taxon>
        <taxon>Bacteroidota</taxon>
        <taxon>Flavobacteriia</taxon>
        <taxon>Flavobacteriales</taxon>
        <taxon>Flavobacteriaceae</taxon>
        <taxon>Lutibacter</taxon>
    </lineage>
</organism>
<dbReference type="Pfam" id="PF11127">
    <property type="entry name" value="YgaP-like_TM"/>
    <property type="match status" value="1"/>
</dbReference>
<accession>A0A1H3EH91</accession>
<reference evidence="3 4" key="1">
    <citation type="submission" date="2016-10" db="EMBL/GenBank/DDBJ databases">
        <authorList>
            <person name="de Groot N.N."/>
        </authorList>
    </citation>
    <scope>NUCLEOTIDE SEQUENCE [LARGE SCALE GENOMIC DNA]</scope>
    <source>
        <strain evidence="3 4">DSM 24956</strain>
    </source>
</reference>
<dbReference type="RefSeq" id="WP_090124962.1">
    <property type="nucleotide sequence ID" value="NZ_FNNJ01000009.1"/>
</dbReference>
<dbReference type="InterPro" id="IPR021309">
    <property type="entry name" value="YgaP-like_TM"/>
</dbReference>
<feature type="domain" description="Inner membrane protein YgaP-like transmembrane" evidence="2">
    <location>
        <begin position="1"/>
        <end position="67"/>
    </location>
</feature>
<keyword evidence="1" id="KW-1133">Transmembrane helix</keyword>
<keyword evidence="1" id="KW-0812">Transmembrane</keyword>
<dbReference type="STRING" id="762486.SAMN05444411_109105"/>
<protein>
    <recommendedName>
        <fullName evidence="2">Inner membrane protein YgaP-like transmembrane domain-containing protein</fullName>
    </recommendedName>
</protein>
<keyword evidence="1" id="KW-0472">Membrane</keyword>
<gene>
    <name evidence="3" type="ORF">SAMN05444411_109105</name>
</gene>
<evidence type="ECO:0000259" key="2">
    <source>
        <dbReference type="Pfam" id="PF11127"/>
    </source>
</evidence>
<dbReference type="OrthoDB" id="9804804at2"/>
<evidence type="ECO:0000313" key="4">
    <source>
        <dbReference type="Proteomes" id="UP000199595"/>
    </source>
</evidence>
<evidence type="ECO:0000313" key="3">
    <source>
        <dbReference type="EMBL" id="SDX78071.1"/>
    </source>
</evidence>